<proteinExistence type="predicted"/>
<organism evidence="1 2">
    <name type="scientific">Lactobacillus phage ATCC 8014-B2</name>
    <dbReference type="NCBI Taxonomy" id="1225795"/>
    <lineage>
        <taxon>Viruses</taxon>
        <taxon>Duplodnaviria</taxon>
        <taxon>Heunggongvirae</taxon>
        <taxon>Uroviricota</taxon>
        <taxon>Caudoviricetes</taxon>
        <taxon>Tybeckvirinae</taxon>
        <taxon>Douglaswolinvirus</taxon>
        <taxon>Douglaswolinvirus B2</taxon>
    </lineage>
</organism>
<gene>
    <name evidence="1" type="ORF">8014-B2_006</name>
</gene>
<reference evidence="1 2" key="1">
    <citation type="journal article" date="2012" name="Appl. Environ. Microbiol.">
        <title>Characterization of Two Virulent Phages of Lactobacillus plantarum.</title>
        <authorList>
            <person name="Briggiler Marco M."/>
            <person name="Garneau J.E."/>
            <person name="Tremblay D."/>
            <person name="Quiberoni A."/>
            <person name="Moineau S."/>
        </authorList>
    </citation>
    <scope>NUCLEOTIDE SEQUENCE [LARGE SCALE GENOMIC DNA]</scope>
</reference>
<name>K4I0B7_9CAUD</name>
<evidence type="ECO:0000313" key="1">
    <source>
        <dbReference type="EMBL" id="AFU63073.1"/>
    </source>
</evidence>
<keyword evidence="2" id="KW-1185">Reference proteome</keyword>
<dbReference type="Proteomes" id="UP000008061">
    <property type="component" value="Segment"/>
</dbReference>
<accession>K4I0B7</accession>
<protein>
    <submittedName>
        <fullName evidence="1">Uncharacterized protein</fullName>
    </submittedName>
</protein>
<dbReference type="EMBL" id="JX486088">
    <property type="protein sequence ID" value="AFU63073.1"/>
    <property type="molecule type" value="Genomic_DNA"/>
</dbReference>
<evidence type="ECO:0000313" key="2">
    <source>
        <dbReference type="Proteomes" id="UP000008061"/>
    </source>
</evidence>
<sequence>MKINEKAETASDMYEPGNVIVAHGNYYLVTSEYSLVDLENGKVCVTSEDKESLISHSYDKNNDHLLKGTYLVTF</sequence>